<accession>A0AAW0NJ60</accession>
<protein>
    <recommendedName>
        <fullName evidence="5">LINE-1 type transposase domain-containing protein 1</fullName>
    </recommendedName>
</protein>
<evidence type="ECO:0000313" key="4">
    <source>
        <dbReference type="Proteomes" id="UP001460270"/>
    </source>
</evidence>
<dbReference type="Gene3D" id="1.20.5.390">
    <property type="entry name" value="L1 transposable element, trimerization domain"/>
    <property type="match status" value="1"/>
</dbReference>
<dbReference type="InterPro" id="IPR004244">
    <property type="entry name" value="Transposase_22"/>
</dbReference>
<dbReference type="EMBL" id="JBBPFD010000015">
    <property type="protein sequence ID" value="KAK7895564.1"/>
    <property type="molecule type" value="Genomic_DNA"/>
</dbReference>
<feature type="compositionally biased region" description="Polar residues" evidence="2">
    <location>
        <begin position="1"/>
        <end position="20"/>
    </location>
</feature>
<sequence length="294" mass="33072">MPPKFSKQTPKAQKTDTTTDSEQHAIGVAEDVLATHATQVALASETFSTAAYQSIKDDFVPRFEQMLAEIKGVRSDIKLISTRVSQAEERISTNEDEIVAMKAANQGMKSEMEALTRKLDDLDNQNRRSNVRLLGLPEKAEGNDLCMFLTKWIPEVLGAENFGGPLPLLIESARRVGRLQDTAMHPRVVIMKFLNYADKVKAMAAARRKGTVYYDGKKVMFFQDFSTDLIKQRKTFDTVKRLLSSLSIPDLRFGIIHPAKMLVTYQGKRHIFNNASEASTFAKQLKEEEPDVNQ</sequence>
<evidence type="ECO:0000313" key="3">
    <source>
        <dbReference type="EMBL" id="KAK7895564.1"/>
    </source>
</evidence>
<feature type="coiled-coil region" evidence="1">
    <location>
        <begin position="84"/>
        <end position="132"/>
    </location>
</feature>
<keyword evidence="1" id="KW-0175">Coiled coil</keyword>
<comment type="caution">
    <text evidence="3">The sequence shown here is derived from an EMBL/GenBank/DDBJ whole genome shotgun (WGS) entry which is preliminary data.</text>
</comment>
<dbReference type="Proteomes" id="UP001460270">
    <property type="component" value="Unassembled WGS sequence"/>
</dbReference>
<evidence type="ECO:0000256" key="1">
    <source>
        <dbReference type="SAM" id="Coils"/>
    </source>
</evidence>
<dbReference type="PANTHER" id="PTHR11505">
    <property type="entry name" value="L1 TRANSPOSABLE ELEMENT-RELATED"/>
    <property type="match status" value="1"/>
</dbReference>
<dbReference type="Gene3D" id="3.30.70.1820">
    <property type="entry name" value="L1 transposable element, RRM domain"/>
    <property type="match status" value="1"/>
</dbReference>
<evidence type="ECO:0008006" key="5">
    <source>
        <dbReference type="Google" id="ProtNLM"/>
    </source>
</evidence>
<feature type="region of interest" description="Disordered" evidence="2">
    <location>
        <begin position="1"/>
        <end position="22"/>
    </location>
</feature>
<gene>
    <name evidence="3" type="ORF">WMY93_020889</name>
</gene>
<dbReference type="AlphaFoldDB" id="A0AAW0NJ60"/>
<proteinExistence type="predicted"/>
<organism evidence="3 4">
    <name type="scientific">Mugilogobius chulae</name>
    <name type="common">yellowstripe goby</name>
    <dbReference type="NCBI Taxonomy" id="88201"/>
    <lineage>
        <taxon>Eukaryota</taxon>
        <taxon>Metazoa</taxon>
        <taxon>Chordata</taxon>
        <taxon>Craniata</taxon>
        <taxon>Vertebrata</taxon>
        <taxon>Euteleostomi</taxon>
        <taxon>Actinopterygii</taxon>
        <taxon>Neopterygii</taxon>
        <taxon>Teleostei</taxon>
        <taxon>Neoteleostei</taxon>
        <taxon>Acanthomorphata</taxon>
        <taxon>Gobiaria</taxon>
        <taxon>Gobiiformes</taxon>
        <taxon>Gobioidei</taxon>
        <taxon>Gobiidae</taxon>
        <taxon>Gobionellinae</taxon>
        <taxon>Mugilogobius</taxon>
    </lineage>
</organism>
<name>A0AAW0NJ60_9GOBI</name>
<reference evidence="4" key="1">
    <citation type="submission" date="2024-04" db="EMBL/GenBank/DDBJ databases">
        <title>Salinicola lusitanus LLJ914,a marine bacterium isolated from the Okinawa Trough.</title>
        <authorList>
            <person name="Li J."/>
        </authorList>
    </citation>
    <scope>NUCLEOTIDE SEQUENCE [LARGE SCALE GENOMIC DNA]</scope>
</reference>
<keyword evidence="4" id="KW-1185">Reference proteome</keyword>
<evidence type="ECO:0000256" key="2">
    <source>
        <dbReference type="SAM" id="MobiDB-lite"/>
    </source>
</evidence>